<dbReference type="SMART" id="SM00054">
    <property type="entry name" value="EFh"/>
    <property type="match status" value="2"/>
</dbReference>
<dbReference type="GO" id="GO:0005509">
    <property type="term" value="F:calcium ion binding"/>
    <property type="evidence" value="ECO:0007669"/>
    <property type="project" value="InterPro"/>
</dbReference>
<feature type="compositionally biased region" description="Basic and acidic residues" evidence="7">
    <location>
        <begin position="876"/>
        <end position="887"/>
    </location>
</feature>
<dbReference type="SUPFAM" id="SSF57850">
    <property type="entry name" value="RING/U-box"/>
    <property type="match status" value="1"/>
</dbReference>
<evidence type="ECO:0000259" key="10">
    <source>
        <dbReference type="PROSITE" id="PS50222"/>
    </source>
</evidence>
<evidence type="ECO:0000256" key="5">
    <source>
        <dbReference type="PROSITE-ProRule" id="PRU00228"/>
    </source>
</evidence>
<name>A0AAN8I754_9EURO</name>
<feature type="region of interest" description="Disordered" evidence="7">
    <location>
        <begin position="563"/>
        <end position="594"/>
    </location>
</feature>
<dbReference type="SMART" id="SM00291">
    <property type="entry name" value="ZnF_ZZ"/>
    <property type="match status" value="1"/>
</dbReference>
<feature type="domain" description="EF-hand" evidence="10">
    <location>
        <begin position="404"/>
        <end position="439"/>
    </location>
</feature>
<dbReference type="InterPro" id="IPR002048">
    <property type="entry name" value="EF_hand_dom"/>
</dbReference>
<dbReference type="GO" id="GO:0007032">
    <property type="term" value="P:endosome organization"/>
    <property type="evidence" value="ECO:0007669"/>
    <property type="project" value="TreeGrafter"/>
</dbReference>
<keyword evidence="8" id="KW-0812">Transmembrane</keyword>
<feature type="compositionally biased region" description="Basic and acidic residues" evidence="7">
    <location>
        <begin position="572"/>
        <end position="585"/>
    </location>
</feature>
<dbReference type="PROSITE" id="PS50135">
    <property type="entry name" value="ZF_ZZ_2"/>
    <property type="match status" value="1"/>
</dbReference>
<dbReference type="InterPro" id="IPR000433">
    <property type="entry name" value="Znf_ZZ"/>
</dbReference>
<dbReference type="CDD" id="cd02340">
    <property type="entry name" value="ZZ_NBR1_like"/>
    <property type="match status" value="1"/>
</dbReference>
<dbReference type="Gene3D" id="1.10.238.10">
    <property type="entry name" value="EF-hand"/>
    <property type="match status" value="1"/>
</dbReference>
<dbReference type="InterPro" id="IPR011992">
    <property type="entry name" value="EF-hand-dom_pair"/>
</dbReference>
<dbReference type="GO" id="GO:0016235">
    <property type="term" value="C:aggresome"/>
    <property type="evidence" value="ECO:0007669"/>
    <property type="project" value="TreeGrafter"/>
</dbReference>
<dbReference type="InterPro" id="IPR043145">
    <property type="entry name" value="Znf_ZZ_sf"/>
</dbReference>
<dbReference type="Pfam" id="PF00569">
    <property type="entry name" value="ZZ"/>
    <property type="match status" value="1"/>
</dbReference>
<evidence type="ECO:0000256" key="1">
    <source>
        <dbReference type="ARBA" id="ARBA00022723"/>
    </source>
</evidence>
<dbReference type="InterPro" id="IPR052260">
    <property type="entry name" value="Autophagy_Rcpt_SigReg"/>
</dbReference>
<keyword evidence="1" id="KW-0479">Metal-binding</keyword>
<dbReference type="CDD" id="cd00051">
    <property type="entry name" value="EFh"/>
    <property type="match status" value="1"/>
</dbReference>
<feature type="transmembrane region" description="Helical" evidence="8">
    <location>
        <begin position="12"/>
        <end position="28"/>
    </location>
</feature>
<feature type="region of interest" description="Disordered" evidence="7">
    <location>
        <begin position="699"/>
        <end position="731"/>
    </location>
</feature>
<gene>
    <name evidence="11" type="ORF">OHC33_006308</name>
</gene>
<dbReference type="SUPFAM" id="SSF47473">
    <property type="entry name" value="EF-hand"/>
    <property type="match status" value="1"/>
</dbReference>
<dbReference type="PRINTS" id="PR00450">
    <property type="entry name" value="RECOVERIN"/>
</dbReference>
<evidence type="ECO:0000313" key="12">
    <source>
        <dbReference type="Proteomes" id="UP001316803"/>
    </source>
</evidence>
<keyword evidence="8" id="KW-0472">Membrane</keyword>
<dbReference type="PANTHER" id="PTHR15090:SF0">
    <property type="entry name" value="SEQUESTOSOME-1"/>
    <property type="match status" value="1"/>
</dbReference>
<accession>A0AAN8I754</accession>
<keyword evidence="2 5" id="KW-0863">Zinc-finger</keyword>
<keyword evidence="4" id="KW-0106">Calcium</keyword>
<dbReference type="GO" id="GO:0008270">
    <property type="term" value="F:zinc ion binding"/>
    <property type="evidence" value="ECO:0007669"/>
    <property type="project" value="UniProtKB-KW"/>
</dbReference>
<evidence type="ECO:0000256" key="6">
    <source>
        <dbReference type="SAM" id="Coils"/>
    </source>
</evidence>
<dbReference type="GO" id="GO:0035973">
    <property type="term" value="P:aggrephagy"/>
    <property type="evidence" value="ECO:0007669"/>
    <property type="project" value="TreeGrafter"/>
</dbReference>
<keyword evidence="12" id="KW-1185">Reference proteome</keyword>
<dbReference type="PROSITE" id="PS50222">
    <property type="entry name" value="EF_HAND_2"/>
    <property type="match status" value="2"/>
</dbReference>
<evidence type="ECO:0000259" key="9">
    <source>
        <dbReference type="PROSITE" id="PS50135"/>
    </source>
</evidence>
<keyword evidence="6" id="KW-0175">Coiled coil</keyword>
<dbReference type="Gene3D" id="3.30.60.90">
    <property type="match status" value="1"/>
</dbReference>
<sequence length="987" mass="112061">MQSSTGVPKGALYILSGVAAVAACYLSYQRFFQNQTTKVPTEASLHRSNAVRRRRRRWRDGYRPLDLDHDPTSLALEHLKQREDAGEGYGMYHNQYYVNEQLMSSHGQSFVLLPSRLEHIYTTITQGQVPALSQAVCEQLSMHIQARFVQTFLHEEYPEGYLVSPDLAELRAALAPTIEPDLLHGALQIHDQGEDIVDADLQFPEELRATANRQREDPAGIAQALAGGNGRRISGDEEQEEDHTVLDLLYRIGEEQAKRNGYQHRGVECNGCGMQPIRGIRYHCANCWDYDLCESCEAQQIHHKTHVFYKIRIPAPTRGQIKLVQPKWYPGNPNACPESIPSRLREFLLATTNLERQDLDALYDQFKCIAGGNFKEDPDNMNMAIDRPSFDRYFTSTSADRPPTPNLIFDRIFAFYDHNSDGMITFHEFAHGMAELAHNTSREARIRRLFKAFDLDGDGYVDRRDFLYLLRAHYKLNKELAHEMIYARDDVLSEEEVREVIHGNHPISAVFGGSVFPGHGSRQGQGKHGDINGDLVLDSELGEIIQADSRMLGDRAEAIARQASEARPIVRPPRDTADQQPRDEPVVGGSNPRDIVALDSSSSARLERAIAEARNGLLHNPDAWPNVHISEEDVVQALGARINLEDIADPQDRQCVLAAQQERLWKELEASNRNTEQAAIHDRWQRRDFYIDEEEGFTKPAGYQESDSSDAEDASHANGGTKSFRSRSSSKVRFDETAIDNDIETKSDVSSRNTPINERWGGYEFTQPNRDVGVEIIYEAVQQAFNSMIDHFFKDQEDQAMAAKASRNIRKQHIAEIQEYKERLAREDQRKEQALIAADMERTEALLNASSLQANELHAANTTQDQELQRSVTKARTPDAPEEHRDATLPQYRPNDKSIQPSLPGKTEIVVDDSVLAKWLQHEKVEQHAKERGGFAKLNLQEFKRKLRDESDIDIGAEGHDEEHFWEEKADLGRFSFLSSWIEMASF</sequence>
<dbReference type="PANTHER" id="PTHR15090">
    <property type="entry name" value="SEQUESTOSOME 1-RELATED"/>
    <property type="match status" value="1"/>
</dbReference>
<dbReference type="InterPro" id="IPR018247">
    <property type="entry name" value="EF_Hand_1_Ca_BS"/>
</dbReference>
<reference evidence="11 12" key="1">
    <citation type="submission" date="2022-12" db="EMBL/GenBank/DDBJ databases">
        <title>Genomic features and morphological characterization of a novel Knufia sp. strain isolated from spacecraft assembly facility.</title>
        <authorList>
            <person name="Teixeira M."/>
            <person name="Chander A.M."/>
            <person name="Stajich J.E."/>
            <person name="Venkateswaran K."/>
        </authorList>
    </citation>
    <scope>NUCLEOTIDE SEQUENCE [LARGE SCALE GENOMIC DNA]</scope>
    <source>
        <strain evidence="11 12">FJI-L2-BK-P2</strain>
    </source>
</reference>
<dbReference type="Proteomes" id="UP001316803">
    <property type="component" value="Unassembled WGS sequence"/>
</dbReference>
<dbReference type="Pfam" id="PF13202">
    <property type="entry name" value="EF-hand_5"/>
    <property type="match status" value="1"/>
</dbReference>
<dbReference type="EMBL" id="JAKLMC020000014">
    <property type="protein sequence ID" value="KAK5952716.1"/>
    <property type="molecule type" value="Genomic_DNA"/>
</dbReference>
<evidence type="ECO:0000256" key="4">
    <source>
        <dbReference type="ARBA" id="ARBA00022837"/>
    </source>
</evidence>
<comment type="caution">
    <text evidence="11">The sequence shown here is derived from an EMBL/GenBank/DDBJ whole genome shotgun (WGS) entry which is preliminary data.</text>
</comment>
<dbReference type="Pfam" id="PF13499">
    <property type="entry name" value="EF-hand_7"/>
    <property type="match status" value="1"/>
</dbReference>
<evidence type="ECO:0000256" key="3">
    <source>
        <dbReference type="ARBA" id="ARBA00022833"/>
    </source>
</evidence>
<organism evidence="11 12">
    <name type="scientific">Knufia fluminis</name>
    <dbReference type="NCBI Taxonomy" id="191047"/>
    <lineage>
        <taxon>Eukaryota</taxon>
        <taxon>Fungi</taxon>
        <taxon>Dikarya</taxon>
        <taxon>Ascomycota</taxon>
        <taxon>Pezizomycotina</taxon>
        <taxon>Eurotiomycetes</taxon>
        <taxon>Chaetothyriomycetidae</taxon>
        <taxon>Chaetothyriales</taxon>
        <taxon>Trichomeriaceae</taxon>
        <taxon>Knufia</taxon>
    </lineage>
</organism>
<feature type="compositionally biased region" description="Polar residues" evidence="7">
    <location>
        <begin position="860"/>
        <end position="874"/>
    </location>
</feature>
<dbReference type="GO" id="GO:0070530">
    <property type="term" value="F:K63-linked polyubiquitin modification-dependent protein binding"/>
    <property type="evidence" value="ECO:0007669"/>
    <property type="project" value="TreeGrafter"/>
</dbReference>
<evidence type="ECO:0000256" key="2">
    <source>
        <dbReference type="ARBA" id="ARBA00022771"/>
    </source>
</evidence>
<dbReference type="PROSITE" id="PS00018">
    <property type="entry name" value="EF_HAND_1"/>
    <property type="match status" value="2"/>
</dbReference>
<dbReference type="GO" id="GO:0005080">
    <property type="term" value="F:protein kinase C binding"/>
    <property type="evidence" value="ECO:0007669"/>
    <property type="project" value="TreeGrafter"/>
</dbReference>
<feature type="coiled-coil region" evidence="6">
    <location>
        <begin position="803"/>
        <end position="837"/>
    </location>
</feature>
<dbReference type="GO" id="GO:0044753">
    <property type="term" value="C:amphisome"/>
    <property type="evidence" value="ECO:0007669"/>
    <property type="project" value="TreeGrafter"/>
</dbReference>
<evidence type="ECO:0000256" key="8">
    <source>
        <dbReference type="SAM" id="Phobius"/>
    </source>
</evidence>
<dbReference type="AlphaFoldDB" id="A0AAN8I754"/>
<keyword evidence="3" id="KW-0862">Zinc</keyword>
<dbReference type="PROSITE" id="PS01357">
    <property type="entry name" value="ZF_ZZ_1"/>
    <property type="match status" value="1"/>
</dbReference>
<dbReference type="GO" id="GO:0000423">
    <property type="term" value="P:mitophagy"/>
    <property type="evidence" value="ECO:0007669"/>
    <property type="project" value="TreeGrafter"/>
</dbReference>
<evidence type="ECO:0000313" key="11">
    <source>
        <dbReference type="EMBL" id="KAK5952716.1"/>
    </source>
</evidence>
<proteinExistence type="predicted"/>
<keyword evidence="8" id="KW-1133">Transmembrane helix</keyword>
<evidence type="ECO:0000256" key="7">
    <source>
        <dbReference type="SAM" id="MobiDB-lite"/>
    </source>
</evidence>
<feature type="domain" description="ZZ-type" evidence="9">
    <location>
        <begin position="264"/>
        <end position="316"/>
    </location>
</feature>
<protein>
    <submittedName>
        <fullName evidence="11">Uncharacterized protein</fullName>
    </submittedName>
</protein>
<feature type="region of interest" description="Disordered" evidence="7">
    <location>
        <begin position="860"/>
        <end position="904"/>
    </location>
</feature>
<feature type="domain" description="EF-hand" evidence="10">
    <location>
        <begin position="441"/>
        <end position="476"/>
    </location>
</feature>